<reference evidence="3 4" key="1">
    <citation type="journal article" date="2019" name="Nat. Ecol. Evol.">
        <title>Megaphylogeny resolves global patterns of mushroom evolution.</title>
        <authorList>
            <person name="Varga T."/>
            <person name="Krizsan K."/>
            <person name="Foldi C."/>
            <person name="Dima B."/>
            <person name="Sanchez-Garcia M."/>
            <person name="Sanchez-Ramirez S."/>
            <person name="Szollosi G.J."/>
            <person name="Szarkandi J.G."/>
            <person name="Papp V."/>
            <person name="Albert L."/>
            <person name="Andreopoulos W."/>
            <person name="Angelini C."/>
            <person name="Antonin V."/>
            <person name="Barry K.W."/>
            <person name="Bougher N.L."/>
            <person name="Buchanan P."/>
            <person name="Buyck B."/>
            <person name="Bense V."/>
            <person name="Catcheside P."/>
            <person name="Chovatia M."/>
            <person name="Cooper J."/>
            <person name="Damon W."/>
            <person name="Desjardin D."/>
            <person name="Finy P."/>
            <person name="Geml J."/>
            <person name="Haridas S."/>
            <person name="Hughes K."/>
            <person name="Justo A."/>
            <person name="Karasinski D."/>
            <person name="Kautmanova I."/>
            <person name="Kiss B."/>
            <person name="Kocsube S."/>
            <person name="Kotiranta H."/>
            <person name="LaButti K.M."/>
            <person name="Lechner B.E."/>
            <person name="Liimatainen K."/>
            <person name="Lipzen A."/>
            <person name="Lukacs Z."/>
            <person name="Mihaltcheva S."/>
            <person name="Morgado L.N."/>
            <person name="Niskanen T."/>
            <person name="Noordeloos M.E."/>
            <person name="Ohm R.A."/>
            <person name="Ortiz-Santana B."/>
            <person name="Ovrebo C."/>
            <person name="Racz N."/>
            <person name="Riley R."/>
            <person name="Savchenko A."/>
            <person name="Shiryaev A."/>
            <person name="Soop K."/>
            <person name="Spirin V."/>
            <person name="Szebenyi C."/>
            <person name="Tomsovsky M."/>
            <person name="Tulloss R.E."/>
            <person name="Uehling J."/>
            <person name="Grigoriev I.V."/>
            <person name="Vagvolgyi C."/>
            <person name="Papp T."/>
            <person name="Martin F.M."/>
            <person name="Miettinen O."/>
            <person name="Hibbett D.S."/>
            <person name="Nagy L.G."/>
        </authorList>
    </citation>
    <scope>NUCLEOTIDE SEQUENCE [LARGE SCALE GENOMIC DNA]</scope>
    <source>
        <strain evidence="3 4">FP101781</strain>
    </source>
</reference>
<feature type="non-terminal residue" evidence="3">
    <location>
        <position position="132"/>
    </location>
</feature>
<keyword evidence="1" id="KW-0677">Repeat</keyword>
<evidence type="ECO:0000256" key="1">
    <source>
        <dbReference type="ARBA" id="ARBA00022737"/>
    </source>
</evidence>
<keyword evidence="4" id="KW-1185">Reference proteome</keyword>
<protein>
    <recommendedName>
        <fullName evidence="2">Nephrocystin 3-like N-terminal domain-containing protein</fullName>
    </recommendedName>
</protein>
<dbReference type="EMBL" id="QPFP01000015">
    <property type="protein sequence ID" value="TEB32560.1"/>
    <property type="molecule type" value="Genomic_DNA"/>
</dbReference>
<dbReference type="STRING" id="71717.A0A4Y7TEJ1"/>
<feature type="non-terminal residue" evidence="3">
    <location>
        <position position="1"/>
    </location>
</feature>
<evidence type="ECO:0000259" key="2">
    <source>
        <dbReference type="Pfam" id="PF24883"/>
    </source>
</evidence>
<accession>A0A4Y7TEJ1</accession>
<dbReference type="OrthoDB" id="5106486at2759"/>
<feature type="domain" description="Nephrocystin 3-like N-terminal" evidence="2">
    <location>
        <begin position="26"/>
        <end position="128"/>
    </location>
</feature>
<organism evidence="3 4">
    <name type="scientific">Coprinellus micaceus</name>
    <name type="common">Glistening ink-cap mushroom</name>
    <name type="synonym">Coprinus micaceus</name>
    <dbReference type="NCBI Taxonomy" id="71717"/>
    <lineage>
        <taxon>Eukaryota</taxon>
        <taxon>Fungi</taxon>
        <taxon>Dikarya</taxon>
        <taxon>Basidiomycota</taxon>
        <taxon>Agaricomycotina</taxon>
        <taxon>Agaricomycetes</taxon>
        <taxon>Agaricomycetidae</taxon>
        <taxon>Agaricales</taxon>
        <taxon>Agaricineae</taxon>
        <taxon>Psathyrellaceae</taxon>
        <taxon>Coprinellus</taxon>
    </lineage>
</organism>
<evidence type="ECO:0000313" key="4">
    <source>
        <dbReference type="Proteomes" id="UP000298030"/>
    </source>
</evidence>
<dbReference type="InterPro" id="IPR027417">
    <property type="entry name" value="P-loop_NTPase"/>
</dbReference>
<gene>
    <name evidence="3" type="ORF">FA13DRAFT_1604364</name>
</gene>
<dbReference type="SUPFAM" id="SSF52540">
    <property type="entry name" value="P-loop containing nucleoside triphosphate hydrolases"/>
    <property type="match status" value="1"/>
</dbReference>
<dbReference type="InterPro" id="IPR056884">
    <property type="entry name" value="NPHP3-like_N"/>
</dbReference>
<dbReference type="Proteomes" id="UP000298030">
    <property type="component" value="Unassembled WGS sequence"/>
</dbReference>
<sequence>ASHTRNRRTSPPDSSCLPGTRKIVLEKITAWVEDATQHVLWLCGPVGCGKSAIAQTVAEELDRQARLAASFFFFRGSPIRSRMSNFVVTLASQMAIAIPSTKEYVDAALASQAGGIQGSSVSMQVQRLVLRP</sequence>
<comment type="caution">
    <text evidence="3">The sequence shown here is derived from an EMBL/GenBank/DDBJ whole genome shotgun (WGS) entry which is preliminary data.</text>
</comment>
<proteinExistence type="predicted"/>
<dbReference type="Gene3D" id="3.40.50.300">
    <property type="entry name" value="P-loop containing nucleotide triphosphate hydrolases"/>
    <property type="match status" value="1"/>
</dbReference>
<evidence type="ECO:0000313" key="3">
    <source>
        <dbReference type="EMBL" id="TEB32560.1"/>
    </source>
</evidence>
<dbReference type="Pfam" id="PF24883">
    <property type="entry name" value="NPHP3_N"/>
    <property type="match status" value="1"/>
</dbReference>
<name>A0A4Y7TEJ1_COPMI</name>
<dbReference type="AlphaFoldDB" id="A0A4Y7TEJ1"/>